<accession>A0A9X2BAU3</accession>
<keyword evidence="2" id="KW-1185">Reference proteome</keyword>
<name>A0A9X2BAU3_9SPHI</name>
<dbReference type="RefSeq" id="WP_245128992.1">
    <property type="nucleotide sequence ID" value="NZ_JALJEJ010000002.1"/>
</dbReference>
<comment type="caution">
    <text evidence="1">The sequence shown here is derived from an EMBL/GenBank/DDBJ whole genome shotgun (WGS) entry which is preliminary data.</text>
</comment>
<organism evidence="1 2">
    <name type="scientific">Mucilaginibacter straminoryzae</name>
    <dbReference type="NCBI Taxonomy" id="2932774"/>
    <lineage>
        <taxon>Bacteria</taxon>
        <taxon>Pseudomonadati</taxon>
        <taxon>Bacteroidota</taxon>
        <taxon>Sphingobacteriia</taxon>
        <taxon>Sphingobacteriales</taxon>
        <taxon>Sphingobacteriaceae</taxon>
        <taxon>Mucilaginibacter</taxon>
    </lineage>
</organism>
<sequence>MTDYLDEFENEPGEAPEESFHIEVDLYDTGDYVNMLVVPCTDQYIVVSGNEHLGTLAKTCDEPECWEQQEGALDDEVVEKIGAAISSYTGLS</sequence>
<dbReference type="EMBL" id="JALJEJ010000002">
    <property type="protein sequence ID" value="MCJ8209162.1"/>
    <property type="molecule type" value="Genomic_DNA"/>
</dbReference>
<evidence type="ECO:0000313" key="2">
    <source>
        <dbReference type="Proteomes" id="UP001139450"/>
    </source>
</evidence>
<evidence type="ECO:0000313" key="1">
    <source>
        <dbReference type="EMBL" id="MCJ8209162.1"/>
    </source>
</evidence>
<gene>
    <name evidence="1" type="ORF">MUY27_05545</name>
</gene>
<protein>
    <submittedName>
        <fullName evidence="1">Uncharacterized protein</fullName>
    </submittedName>
</protein>
<dbReference type="Proteomes" id="UP001139450">
    <property type="component" value="Unassembled WGS sequence"/>
</dbReference>
<proteinExistence type="predicted"/>
<dbReference type="AlphaFoldDB" id="A0A9X2BAU3"/>
<reference evidence="1" key="1">
    <citation type="submission" date="2022-04" db="EMBL/GenBank/DDBJ databases">
        <title>Mucilaginibacter sp. RS28 isolated from freshwater.</title>
        <authorList>
            <person name="Ko S.-R."/>
        </authorList>
    </citation>
    <scope>NUCLEOTIDE SEQUENCE</scope>
    <source>
        <strain evidence="1">RS28</strain>
    </source>
</reference>